<feature type="region of interest" description="Disordered" evidence="1">
    <location>
        <begin position="28"/>
        <end position="56"/>
    </location>
</feature>
<sequence length="320" mass="34406">MTLERSACTAAMASLLPESLEAQLVGPHTIHGGRSYGRRTEGRGGQSLSVHKGSVRTNPERSLVGDVFCSPQGASNYSGQDSYSACKGETEDSSVSCHRPHELPHRILSDMSPLPSKPSCVVMPCGVFLAPPLLAALCFPLVTLRERQMPPRRLPDTLLKLTLSCSQRVRVSALCTVNRCSPGALRADRLGSVPLPVLSLPPWDQGAVAPRRDCCAEPPDSSRRPRPGRWILRWGTGGRSTRPTRWSASAAPVQSSGGADRHEAPTAPTRLGLLKPAPGPQVDGPLLAGSNNPERTLWVRWPPPILLWFLTGCGIYKNGV</sequence>
<feature type="region of interest" description="Disordered" evidence="1">
    <location>
        <begin position="209"/>
        <end position="276"/>
    </location>
</feature>
<keyword evidence="3" id="KW-1185">Reference proteome</keyword>
<name>A0AAV7SNW4_PLEWA</name>
<evidence type="ECO:0000313" key="3">
    <source>
        <dbReference type="Proteomes" id="UP001066276"/>
    </source>
</evidence>
<dbReference type="EMBL" id="JANPWB010000008">
    <property type="protein sequence ID" value="KAJ1165692.1"/>
    <property type="molecule type" value="Genomic_DNA"/>
</dbReference>
<accession>A0AAV7SNW4</accession>
<evidence type="ECO:0000256" key="1">
    <source>
        <dbReference type="SAM" id="MobiDB-lite"/>
    </source>
</evidence>
<feature type="compositionally biased region" description="Basic and acidic residues" evidence="1">
    <location>
        <begin position="210"/>
        <end position="223"/>
    </location>
</feature>
<dbReference type="AlphaFoldDB" id="A0AAV7SNW4"/>
<proteinExistence type="predicted"/>
<gene>
    <name evidence="2" type="ORF">NDU88_006109</name>
</gene>
<comment type="caution">
    <text evidence="2">The sequence shown here is derived from an EMBL/GenBank/DDBJ whole genome shotgun (WGS) entry which is preliminary data.</text>
</comment>
<evidence type="ECO:0000313" key="2">
    <source>
        <dbReference type="EMBL" id="KAJ1165692.1"/>
    </source>
</evidence>
<reference evidence="2" key="1">
    <citation type="journal article" date="2022" name="bioRxiv">
        <title>Sequencing and chromosome-scale assembly of the giantPleurodeles waltlgenome.</title>
        <authorList>
            <person name="Brown T."/>
            <person name="Elewa A."/>
            <person name="Iarovenko S."/>
            <person name="Subramanian E."/>
            <person name="Araus A.J."/>
            <person name="Petzold A."/>
            <person name="Susuki M."/>
            <person name="Suzuki K.-i.T."/>
            <person name="Hayashi T."/>
            <person name="Toyoda A."/>
            <person name="Oliveira C."/>
            <person name="Osipova E."/>
            <person name="Leigh N.D."/>
            <person name="Simon A."/>
            <person name="Yun M.H."/>
        </authorList>
    </citation>
    <scope>NUCLEOTIDE SEQUENCE</scope>
    <source>
        <strain evidence="2">20211129_DDA</strain>
        <tissue evidence="2">Liver</tissue>
    </source>
</reference>
<dbReference type="Proteomes" id="UP001066276">
    <property type="component" value="Chromosome 4_2"/>
</dbReference>
<organism evidence="2 3">
    <name type="scientific">Pleurodeles waltl</name>
    <name type="common">Iberian ribbed newt</name>
    <dbReference type="NCBI Taxonomy" id="8319"/>
    <lineage>
        <taxon>Eukaryota</taxon>
        <taxon>Metazoa</taxon>
        <taxon>Chordata</taxon>
        <taxon>Craniata</taxon>
        <taxon>Vertebrata</taxon>
        <taxon>Euteleostomi</taxon>
        <taxon>Amphibia</taxon>
        <taxon>Batrachia</taxon>
        <taxon>Caudata</taxon>
        <taxon>Salamandroidea</taxon>
        <taxon>Salamandridae</taxon>
        <taxon>Pleurodelinae</taxon>
        <taxon>Pleurodeles</taxon>
    </lineage>
</organism>
<protein>
    <submittedName>
        <fullName evidence="2">Uncharacterized protein</fullName>
    </submittedName>
</protein>
<feature type="compositionally biased region" description="Polar residues" evidence="1">
    <location>
        <begin position="239"/>
        <end position="257"/>
    </location>
</feature>